<comment type="caution">
    <text evidence="1">The sequence shown here is derived from an EMBL/GenBank/DDBJ whole genome shotgun (WGS) entry which is preliminary data.</text>
</comment>
<dbReference type="AlphaFoldDB" id="A0A375CQP6"/>
<gene>
    <name evidence="1" type="ORF">CBM2589_U10238</name>
</gene>
<sequence>MFRAVRHPAAVIPPFVERTYRCGPPAEFAGPDGGFATYLDVCSPGSHYRVVGIRILHQRHDAARHLLYPAGHCRSRSDRDLHAQG</sequence>
<accession>A0A375CQP6</accession>
<protein>
    <submittedName>
        <fullName evidence="1">Uncharacterized protein</fullName>
    </submittedName>
</protein>
<reference evidence="2" key="1">
    <citation type="submission" date="2018-01" db="EMBL/GenBank/DDBJ databases">
        <authorList>
            <person name="Gaut B.S."/>
            <person name="Morton B.R."/>
            <person name="Clegg M.T."/>
            <person name="Duvall M.R."/>
        </authorList>
    </citation>
    <scope>NUCLEOTIDE SEQUENCE [LARGE SCALE GENOMIC DNA]</scope>
</reference>
<organism evidence="1 2">
    <name type="scientific">Cupriavidus taiwanensis</name>
    <dbReference type="NCBI Taxonomy" id="164546"/>
    <lineage>
        <taxon>Bacteria</taxon>
        <taxon>Pseudomonadati</taxon>
        <taxon>Pseudomonadota</taxon>
        <taxon>Betaproteobacteria</taxon>
        <taxon>Burkholderiales</taxon>
        <taxon>Burkholderiaceae</taxon>
        <taxon>Cupriavidus</taxon>
    </lineage>
</organism>
<proteinExistence type="predicted"/>
<evidence type="ECO:0000313" key="2">
    <source>
        <dbReference type="Proteomes" id="UP000256297"/>
    </source>
</evidence>
<evidence type="ECO:0000313" key="1">
    <source>
        <dbReference type="EMBL" id="SOY77736.1"/>
    </source>
</evidence>
<dbReference type="Proteomes" id="UP000256297">
    <property type="component" value="Unassembled WGS sequence"/>
</dbReference>
<name>A0A375CQP6_9BURK</name>
<dbReference type="EMBL" id="OFSP01000078">
    <property type="protein sequence ID" value="SOY77736.1"/>
    <property type="molecule type" value="Genomic_DNA"/>
</dbReference>